<protein>
    <recommendedName>
        <fullName evidence="4 14">General transcription and DNA repair factor IIH subunit TFB4</fullName>
        <shortName evidence="14">TFIIH subunit TFB4</shortName>
    </recommendedName>
    <alternativeName>
        <fullName evidence="13 14">RNA polymerase II transcription factor B subunit 4</fullName>
    </alternativeName>
</protein>
<keyword evidence="7 14" id="KW-0863">Zinc-finger</keyword>
<evidence type="ECO:0000256" key="3">
    <source>
        <dbReference type="ARBA" id="ARBA00005273"/>
    </source>
</evidence>
<evidence type="ECO:0000256" key="10">
    <source>
        <dbReference type="ARBA" id="ARBA00023163"/>
    </source>
</evidence>
<feature type="region of interest" description="Disordered" evidence="15">
    <location>
        <begin position="402"/>
        <end position="452"/>
    </location>
</feature>
<dbReference type="PANTHER" id="PTHR12831">
    <property type="entry name" value="TRANSCRIPTION INITIATION FACTOR IIH TFIIH , POLYPEPTIDE 3-RELATED"/>
    <property type="match status" value="1"/>
</dbReference>
<keyword evidence="6 14" id="KW-0227">DNA damage</keyword>
<comment type="subcellular location">
    <subcellularLocation>
        <location evidence="2 14">Nucleus</location>
    </subcellularLocation>
</comment>
<evidence type="ECO:0000256" key="4">
    <source>
        <dbReference type="ARBA" id="ARBA00021280"/>
    </source>
</evidence>
<keyword evidence="11 14" id="KW-0234">DNA repair</keyword>
<dbReference type="GO" id="GO:0005675">
    <property type="term" value="C:transcription factor TFIIH holo complex"/>
    <property type="evidence" value="ECO:0007669"/>
    <property type="project" value="UniProtKB-UniRule"/>
</dbReference>
<evidence type="ECO:0000256" key="14">
    <source>
        <dbReference type="RuleBase" id="RU368090"/>
    </source>
</evidence>
<dbReference type="GO" id="GO:0000439">
    <property type="term" value="C:transcription factor TFIIH core complex"/>
    <property type="evidence" value="ECO:0007669"/>
    <property type="project" value="UniProtKB-UniRule"/>
</dbReference>
<name>A0A427XM75_9TREE</name>
<sequence length="452" mass="47500">MAPQPPAPVAQSRPWPAASPPALLIAIIDLHPLAWSLLSSLAPGPEPVHTHADKEKEKAPISPISLEEFVTILMVFLNAHLASRWGNEVVVYGATAGKAALLYPPPTEAGPSRPNPNIYRPFQLLDSQFEARLKAAVAEEEQRLEAAGGSGLNDPPSLVSALTKALCYINRRRPPEAAASSLTADTNGTQTSNPEALESRILVLNATPGGAEDAAADSGKTAKASGGSGGQRGYVGLMNCVFAAQKAFHGDRKLAWTWPPGSQQLCSDGQKIPIDVLTLPPESTKTAPPIFLQQAAYLTKGIYWRWNGRGGLLQYLHSIYLPPASLRLHPFTLPPQDAVDFRAVCFCHHDVVDVGFVCSVCLSIFCEAKPLCKMCGTRFPVKALATLKQLVANVEPIPVPATVPPPRLTKPKPPAAAANGGAGGSSASASASAPGHAPVASGNGEPEVIVID</sequence>
<keyword evidence="9 14" id="KW-0805">Transcription regulation</keyword>
<keyword evidence="8 14" id="KW-0862">Zinc</keyword>
<proteinExistence type="inferred from homology"/>
<evidence type="ECO:0000256" key="6">
    <source>
        <dbReference type="ARBA" id="ARBA00022763"/>
    </source>
</evidence>
<comment type="function">
    <text evidence="1 14">Component of the general transcription and DNA repair factor IIH (TFIIH) core complex, which is involved in general and transcription-coupled nucleotide excision repair (NER) of damaged DNA and, when complexed to TFIIK, in RNA transcription by RNA polymerase II. In NER, TFIIH acts by opening DNA around the lesion to allow the excision of the damaged oligonucleotide and its replacement by a new DNA fragment. In transcription, TFIIH has an essential role in transcription initiation. When the pre-initiation complex (PIC) has been established, TFIIH is required for promoter opening and promoter escape. Phosphorylation of the C-terminal tail (CTD) of the largest subunit of RNA polymerase II by the kinase module TFIIK controls the initiation of transcription.</text>
</comment>
<dbReference type="InterPro" id="IPR004600">
    <property type="entry name" value="TFIIH_Tfb4/GTF2H3"/>
</dbReference>
<evidence type="ECO:0000313" key="16">
    <source>
        <dbReference type="EMBL" id="RSH79872.1"/>
    </source>
</evidence>
<gene>
    <name evidence="16" type="primary">TFB4</name>
    <name evidence="16" type="ORF">EHS24_009535</name>
</gene>
<evidence type="ECO:0000256" key="5">
    <source>
        <dbReference type="ARBA" id="ARBA00022723"/>
    </source>
</evidence>
<dbReference type="GeneID" id="39594078"/>
<dbReference type="STRING" id="105984.A0A427XM75"/>
<dbReference type="Gene3D" id="3.40.50.410">
    <property type="entry name" value="von Willebrand factor, type A domain"/>
    <property type="match status" value="1"/>
</dbReference>
<feature type="region of interest" description="Disordered" evidence="15">
    <location>
        <begin position="177"/>
        <end position="196"/>
    </location>
</feature>
<dbReference type="GO" id="GO:0008270">
    <property type="term" value="F:zinc ion binding"/>
    <property type="evidence" value="ECO:0007669"/>
    <property type="project" value="UniProtKB-KW"/>
</dbReference>
<evidence type="ECO:0000256" key="8">
    <source>
        <dbReference type="ARBA" id="ARBA00022833"/>
    </source>
</evidence>
<keyword evidence="10 14" id="KW-0804">Transcription</keyword>
<evidence type="ECO:0000256" key="1">
    <source>
        <dbReference type="ARBA" id="ARBA00002817"/>
    </source>
</evidence>
<evidence type="ECO:0000256" key="15">
    <source>
        <dbReference type="SAM" id="MobiDB-lite"/>
    </source>
</evidence>
<keyword evidence="12 14" id="KW-0539">Nucleus</keyword>
<comment type="caution">
    <text evidence="16">The sequence shown here is derived from an EMBL/GenBank/DDBJ whole genome shotgun (WGS) entry which is preliminary data.</text>
</comment>
<dbReference type="GO" id="GO:0006289">
    <property type="term" value="P:nucleotide-excision repair"/>
    <property type="evidence" value="ECO:0007669"/>
    <property type="project" value="UniProtKB-UniRule"/>
</dbReference>
<evidence type="ECO:0000256" key="11">
    <source>
        <dbReference type="ARBA" id="ARBA00023204"/>
    </source>
</evidence>
<evidence type="ECO:0000313" key="17">
    <source>
        <dbReference type="Proteomes" id="UP000279236"/>
    </source>
</evidence>
<comment type="subunit">
    <text evidence="14">Component of the 7-subunit TFIIH core complex composed of XPB/SSL2, XPD/RAD3, SSL1, TFB1, TFB2, TFB4 and TFB5, which is active in NER. The core complex associates with the 3-subunit CTD-kinase module TFIIK composed of CCL1, KIN28 and TFB3 to form the 10-subunit holoenzyme (holo-TFIIH) active in transcription.</text>
</comment>
<dbReference type="Proteomes" id="UP000279236">
    <property type="component" value="Unassembled WGS sequence"/>
</dbReference>
<dbReference type="RefSeq" id="XP_028474981.1">
    <property type="nucleotide sequence ID" value="XM_028624813.1"/>
</dbReference>
<evidence type="ECO:0000256" key="9">
    <source>
        <dbReference type="ARBA" id="ARBA00023015"/>
    </source>
</evidence>
<feature type="compositionally biased region" description="Pro residues" evidence="15">
    <location>
        <begin position="402"/>
        <end position="414"/>
    </location>
</feature>
<dbReference type="GO" id="GO:0006355">
    <property type="term" value="P:regulation of DNA-templated transcription"/>
    <property type="evidence" value="ECO:0007669"/>
    <property type="project" value="InterPro"/>
</dbReference>
<accession>A0A427XM75</accession>
<feature type="compositionally biased region" description="Low complexity" evidence="15">
    <location>
        <begin position="415"/>
        <end position="442"/>
    </location>
</feature>
<keyword evidence="17" id="KW-1185">Reference proteome</keyword>
<dbReference type="OrthoDB" id="17307at2759"/>
<evidence type="ECO:0000256" key="12">
    <source>
        <dbReference type="ARBA" id="ARBA00023242"/>
    </source>
</evidence>
<organism evidence="16 17">
    <name type="scientific">Apiotrichum porosum</name>
    <dbReference type="NCBI Taxonomy" id="105984"/>
    <lineage>
        <taxon>Eukaryota</taxon>
        <taxon>Fungi</taxon>
        <taxon>Dikarya</taxon>
        <taxon>Basidiomycota</taxon>
        <taxon>Agaricomycotina</taxon>
        <taxon>Tremellomycetes</taxon>
        <taxon>Trichosporonales</taxon>
        <taxon>Trichosporonaceae</taxon>
        <taxon>Apiotrichum</taxon>
    </lineage>
</organism>
<dbReference type="EMBL" id="RSCE01000009">
    <property type="protein sequence ID" value="RSH79872.1"/>
    <property type="molecule type" value="Genomic_DNA"/>
</dbReference>
<dbReference type="PANTHER" id="PTHR12831:SF0">
    <property type="entry name" value="GENERAL TRANSCRIPTION FACTOR IIH SUBUNIT 3"/>
    <property type="match status" value="1"/>
</dbReference>
<keyword evidence="5 14" id="KW-0479">Metal-binding</keyword>
<feature type="compositionally biased region" description="Polar residues" evidence="15">
    <location>
        <begin position="180"/>
        <end position="194"/>
    </location>
</feature>
<dbReference type="Pfam" id="PF03850">
    <property type="entry name" value="Tfb4"/>
    <property type="match status" value="2"/>
</dbReference>
<comment type="similarity">
    <text evidence="3 14">Belongs to the TFB4 family.</text>
</comment>
<evidence type="ECO:0000256" key="13">
    <source>
        <dbReference type="ARBA" id="ARBA00033341"/>
    </source>
</evidence>
<evidence type="ECO:0000256" key="2">
    <source>
        <dbReference type="ARBA" id="ARBA00004123"/>
    </source>
</evidence>
<dbReference type="AlphaFoldDB" id="A0A427XM75"/>
<reference evidence="16 17" key="1">
    <citation type="submission" date="2018-11" db="EMBL/GenBank/DDBJ databases">
        <title>Genome sequence of Apiotrichum porosum DSM 27194.</title>
        <authorList>
            <person name="Aliyu H."/>
            <person name="Gorte O."/>
            <person name="Ochsenreither K."/>
        </authorList>
    </citation>
    <scope>NUCLEOTIDE SEQUENCE [LARGE SCALE GENOMIC DNA]</scope>
    <source>
        <strain evidence="16 17">DSM 27194</strain>
    </source>
</reference>
<dbReference type="InterPro" id="IPR036465">
    <property type="entry name" value="vWFA_dom_sf"/>
</dbReference>
<evidence type="ECO:0000256" key="7">
    <source>
        <dbReference type="ARBA" id="ARBA00022771"/>
    </source>
</evidence>